<feature type="region of interest" description="Disordered" evidence="4">
    <location>
        <begin position="300"/>
        <end position="398"/>
    </location>
</feature>
<feature type="region of interest" description="Disordered" evidence="4">
    <location>
        <begin position="235"/>
        <end position="257"/>
    </location>
</feature>
<dbReference type="PROSITE" id="PS51800">
    <property type="entry name" value="ZF_CHHC_U11_48K"/>
    <property type="match status" value="1"/>
</dbReference>
<dbReference type="OrthoDB" id="5839404at2759"/>
<feature type="region of interest" description="Disordered" evidence="4">
    <location>
        <begin position="427"/>
        <end position="446"/>
    </location>
</feature>
<comment type="caution">
    <text evidence="6">The sequence shown here is derived from an EMBL/GenBank/DDBJ whole genome shotgun (WGS) entry which is preliminary data.</text>
</comment>
<feature type="compositionally biased region" description="Acidic residues" evidence="4">
    <location>
        <begin position="472"/>
        <end position="481"/>
    </location>
</feature>
<accession>A0A226DNP5</accession>
<dbReference type="PANTHER" id="PTHR21402">
    <property type="entry name" value="GAMETOCYTE SPECIFIC FACTOR 1-RELATED"/>
    <property type="match status" value="1"/>
</dbReference>
<sequence>MDSMMIQKDFILAPGEEYVQCPYNFAHIVTNAKFIVHLTKCRRDYEKEREKAGKRVKMLACRFNDTHIVIAPEIKFHEERCKDRFNVVETVRYHTSEEFSRKLDDDERRRKEDRKRSKKHKKHKHHDRDRKRRSSSSGKERGSEKHRNGDNPNKDKEKDRGVERVLRIDIYPEQDDANNMNNNGRGPGGVFSNGRGGGRGGGAFNNRGGGGVSNNGWGGGGGGVFKDYGHGHIDNRFRGEKQEVRPPKKPKYDKHVMYNNGEHENMWGDDAEDWEAEAKGNGAAYEPQEAIKEKVILYQPGGLSKAERKQYRADQKLRAARLADSGHDSEDSNDRGDPHPVSNKTDPDFAEATTNFEQVDPGNFFKTCPPPEDDFWKSPPPSDYEPIPSKRNSFNYERTTSARNDFNYEPISSKRNSFNYEPITSKRNDFRYEPTPSARNDFKYEPSPPAKVEFKYEPPILLKVSPPPKIEEDSEKEDGECTDEEFEAFIGEDPFS</sequence>
<feature type="compositionally biased region" description="Basic and acidic residues" evidence="4">
    <location>
        <begin position="305"/>
        <end position="317"/>
    </location>
</feature>
<evidence type="ECO:0000259" key="5">
    <source>
        <dbReference type="PROSITE" id="PS51800"/>
    </source>
</evidence>
<dbReference type="SUPFAM" id="SSF57667">
    <property type="entry name" value="beta-beta-alpha zinc fingers"/>
    <property type="match status" value="1"/>
</dbReference>
<keyword evidence="3" id="KW-0862">Zinc</keyword>
<dbReference type="Pfam" id="PF05253">
    <property type="entry name" value="zf-U11-48K"/>
    <property type="match status" value="1"/>
</dbReference>
<feature type="compositionally biased region" description="Basic and acidic residues" evidence="4">
    <location>
        <begin position="98"/>
        <end position="110"/>
    </location>
</feature>
<evidence type="ECO:0000256" key="3">
    <source>
        <dbReference type="ARBA" id="ARBA00022833"/>
    </source>
</evidence>
<feature type="compositionally biased region" description="Basic residues" evidence="4">
    <location>
        <begin position="111"/>
        <end position="134"/>
    </location>
</feature>
<feature type="domain" description="CHHC U11-48K-type" evidence="5">
    <location>
        <begin position="18"/>
        <end position="45"/>
    </location>
</feature>
<dbReference type="Proteomes" id="UP000198287">
    <property type="component" value="Unassembled WGS sequence"/>
</dbReference>
<keyword evidence="2" id="KW-0863">Zinc-finger</keyword>
<feature type="region of interest" description="Disordered" evidence="4">
    <location>
        <begin position="462"/>
        <end position="481"/>
    </location>
</feature>
<feature type="compositionally biased region" description="Basic and acidic residues" evidence="4">
    <location>
        <begin position="138"/>
        <end position="167"/>
    </location>
</feature>
<name>A0A226DNP5_FOLCA</name>
<feature type="compositionally biased region" description="Basic and acidic residues" evidence="4">
    <location>
        <begin position="324"/>
        <end position="338"/>
    </location>
</feature>
<dbReference type="PANTHER" id="PTHR21402:SF5">
    <property type="entry name" value="GAMETOCYTE SPECIFIC FACTOR 1"/>
    <property type="match status" value="1"/>
</dbReference>
<dbReference type="AlphaFoldDB" id="A0A226DNP5"/>
<evidence type="ECO:0000256" key="1">
    <source>
        <dbReference type="ARBA" id="ARBA00022723"/>
    </source>
</evidence>
<feature type="compositionally biased region" description="Basic and acidic residues" evidence="4">
    <location>
        <begin position="235"/>
        <end position="246"/>
    </location>
</feature>
<proteinExistence type="predicted"/>
<keyword evidence="1" id="KW-0479">Metal-binding</keyword>
<dbReference type="InterPro" id="IPR022776">
    <property type="entry name" value="TRM13/UPF0224_CHHC_Znf_dom"/>
</dbReference>
<evidence type="ECO:0000313" key="6">
    <source>
        <dbReference type="EMBL" id="OXA46464.1"/>
    </source>
</evidence>
<organism evidence="6 7">
    <name type="scientific">Folsomia candida</name>
    <name type="common">Springtail</name>
    <dbReference type="NCBI Taxonomy" id="158441"/>
    <lineage>
        <taxon>Eukaryota</taxon>
        <taxon>Metazoa</taxon>
        <taxon>Ecdysozoa</taxon>
        <taxon>Arthropoda</taxon>
        <taxon>Hexapoda</taxon>
        <taxon>Collembola</taxon>
        <taxon>Entomobryomorpha</taxon>
        <taxon>Isotomoidea</taxon>
        <taxon>Isotomidae</taxon>
        <taxon>Proisotominae</taxon>
        <taxon>Folsomia</taxon>
    </lineage>
</organism>
<feature type="region of interest" description="Disordered" evidence="4">
    <location>
        <begin position="98"/>
        <end position="207"/>
    </location>
</feature>
<evidence type="ECO:0000313" key="7">
    <source>
        <dbReference type="Proteomes" id="UP000198287"/>
    </source>
</evidence>
<reference evidence="6 7" key="1">
    <citation type="submission" date="2015-12" db="EMBL/GenBank/DDBJ databases">
        <title>The genome of Folsomia candida.</title>
        <authorList>
            <person name="Faddeeva A."/>
            <person name="Derks M.F."/>
            <person name="Anvar Y."/>
            <person name="Smit S."/>
            <person name="Van Straalen N."/>
            <person name="Roelofs D."/>
        </authorList>
    </citation>
    <scope>NUCLEOTIDE SEQUENCE [LARGE SCALE GENOMIC DNA]</scope>
    <source>
        <strain evidence="6 7">VU population</strain>
        <tissue evidence="6">Whole body</tissue>
    </source>
</reference>
<dbReference type="EMBL" id="LNIX01000015">
    <property type="protein sequence ID" value="OXA46464.1"/>
    <property type="molecule type" value="Genomic_DNA"/>
</dbReference>
<evidence type="ECO:0000256" key="2">
    <source>
        <dbReference type="ARBA" id="ARBA00022771"/>
    </source>
</evidence>
<keyword evidence="7" id="KW-1185">Reference proteome</keyword>
<dbReference type="InterPro" id="IPR051591">
    <property type="entry name" value="UPF0224_FAM112_RNA_Proc"/>
</dbReference>
<dbReference type="InterPro" id="IPR036236">
    <property type="entry name" value="Znf_C2H2_sf"/>
</dbReference>
<protein>
    <submittedName>
        <fullName evidence="6">Gametocyte-specific factor 1</fullName>
    </submittedName>
</protein>
<gene>
    <name evidence="6" type="ORF">Fcan01_18750</name>
</gene>
<dbReference type="GO" id="GO:0008270">
    <property type="term" value="F:zinc ion binding"/>
    <property type="evidence" value="ECO:0007669"/>
    <property type="project" value="UniProtKB-KW"/>
</dbReference>
<evidence type="ECO:0000256" key="4">
    <source>
        <dbReference type="SAM" id="MobiDB-lite"/>
    </source>
</evidence>
<feature type="compositionally biased region" description="Gly residues" evidence="4">
    <location>
        <begin position="185"/>
        <end position="207"/>
    </location>
</feature>